<organism evidence="1 2">
    <name type="scientific">Nocardioides lianchengensis</name>
    <dbReference type="NCBI Taxonomy" id="1045774"/>
    <lineage>
        <taxon>Bacteria</taxon>
        <taxon>Bacillati</taxon>
        <taxon>Actinomycetota</taxon>
        <taxon>Actinomycetes</taxon>
        <taxon>Propionibacteriales</taxon>
        <taxon>Nocardioidaceae</taxon>
        <taxon>Nocardioides</taxon>
    </lineage>
</organism>
<dbReference type="Pfam" id="PF22564">
    <property type="entry name" value="HAAS"/>
    <property type="match status" value="1"/>
</dbReference>
<reference evidence="1 2" key="1">
    <citation type="submission" date="2016-10" db="EMBL/GenBank/DDBJ databases">
        <authorList>
            <person name="de Groot N.N."/>
        </authorList>
    </citation>
    <scope>NUCLEOTIDE SEQUENCE [LARGE SCALE GENOMIC DNA]</scope>
    <source>
        <strain evidence="1 2">CGMCC 4.6858</strain>
    </source>
</reference>
<keyword evidence="2" id="KW-1185">Reference proteome</keyword>
<dbReference type="OrthoDB" id="5185521at2"/>
<sequence length="264" mass="28864">MSEHSTDVRSEVLAFVARVRDLMTDLPPDERQELTAGLEADLSELVAEHGAEALGDPGDYARELRTGAGHPPVAVRRVREWALPAAAMEALDAAHAHWDRLLDSLPGDLRGFLTALRPAWWVARAWVAWMVTQDLRGPYVFLDGLWLVVLAAYVVVSVQLGRRAWRVDRLLTTSVAARLLLVGLNLSAVGLLPGAADNLAWHVAEERGWQVYGDVAVDDGNAVTYQGGQACVLEVRDLQGRVIEGAYVWDATGERTLPMNVDAC</sequence>
<dbReference type="STRING" id="1045774.SAMN05421872_103116"/>
<name>A0A1G6N2S8_9ACTN</name>
<dbReference type="RefSeq" id="WP_090852544.1">
    <property type="nucleotide sequence ID" value="NZ_FMZM01000003.1"/>
</dbReference>
<evidence type="ECO:0000313" key="2">
    <source>
        <dbReference type="Proteomes" id="UP000199034"/>
    </source>
</evidence>
<dbReference type="EMBL" id="FMZM01000003">
    <property type="protein sequence ID" value="SDC62001.1"/>
    <property type="molecule type" value="Genomic_DNA"/>
</dbReference>
<dbReference type="AlphaFoldDB" id="A0A1G6N2S8"/>
<dbReference type="Proteomes" id="UP000199034">
    <property type="component" value="Unassembled WGS sequence"/>
</dbReference>
<protein>
    <submittedName>
        <fullName evidence="1">Uncharacterized protein</fullName>
    </submittedName>
</protein>
<evidence type="ECO:0000313" key="1">
    <source>
        <dbReference type="EMBL" id="SDC62001.1"/>
    </source>
</evidence>
<gene>
    <name evidence="1" type="ORF">SAMN05421872_103116</name>
</gene>
<accession>A0A1G6N2S8</accession>
<proteinExistence type="predicted"/>